<dbReference type="Gene3D" id="1.10.10.10">
    <property type="entry name" value="Winged helix-like DNA-binding domain superfamily/Winged helix DNA-binding domain"/>
    <property type="match status" value="1"/>
</dbReference>
<reference evidence="7 8" key="1">
    <citation type="journal article" date="2016" name="Nat. Commun.">
        <title>Thousands of microbial genomes shed light on interconnected biogeochemical processes in an aquifer system.</title>
        <authorList>
            <person name="Anantharaman K."/>
            <person name="Brown C.T."/>
            <person name="Hug L.A."/>
            <person name="Sharon I."/>
            <person name="Castelle C.J."/>
            <person name="Probst A.J."/>
            <person name="Thomas B.C."/>
            <person name="Singh A."/>
            <person name="Wilkins M.J."/>
            <person name="Karaoz U."/>
            <person name="Brodie E.L."/>
            <person name="Williams K.H."/>
            <person name="Hubbard S.S."/>
            <person name="Banfield J.F."/>
        </authorList>
    </citation>
    <scope>NUCLEOTIDE SEQUENCE [LARGE SCALE GENOMIC DNA]</scope>
</reference>
<dbReference type="Proteomes" id="UP000177921">
    <property type="component" value="Unassembled WGS sequence"/>
</dbReference>
<dbReference type="GO" id="GO:0003700">
    <property type="term" value="F:DNA-binding transcription factor activity"/>
    <property type="evidence" value="ECO:0007669"/>
    <property type="project" value="InterPro"/>
</dbReference>
<evidence type="ECO:0000256" key="5">
    <source>
        <dbReference type="PIRSR" id="PIRSR640198-3"/>
    </source>
</evidence>
<dbReference type="GO" id="GO:0005524">
    <property type="term" value="F:ATP binding"/>
    <property type="evidence" value="ECO:0007669"/>
    <property type="project" value="UniProtKB-KW"/>
</dbReference>
<feature type="domain" description="Fido" evidence="6">
    <location>
        <begin position="104"/>
        <end position="253"/>
    </location>
</feature>
<dbReference type="PANTHER" id="PTHR13504:SF38">
    <property type="entry name" value="FIDO DOMAIN-CONTAINING PROTEIN"/>
    <property type="match status" value="1"/>
</dbReference>
<keyword evidence="2" id="KW-0804">Transcription</keyword>
<protein>
    <recommendedName>
        <fullName evidence="6">Fido domain-containing protein</fullName>
    </recommendedName>
</protein>
<keyword evidence="4" id="KW-0547">Nucleotide-binding</keyword>
<dbReference type="Gene3D" id="1.10.3290.10">
    <property type="entry name" value="Fido-like domain"/>
    <property type="match status" value="1"/>
</dbReference>
<evidence type="ECO:0000256" key="3">
    <source>
        <dbReference type="PIRSR" id="PIRSR640198-1"/>
    </source>
</evidence>
<feature type="active site" evidence="3">
    <location>
        <position position="190"/>
    </location>
</feature>
<keyword evidence="4" id="KW-0067">ATP-binding</keyword>
<dbReference type="InterPro" id="IPR040198">
    <property type="entry name" value="Fido_containing"/>
</dbReference>
<evidence type="ECO:0000259" key="6">
    <source>
        <dbReference type="PROSITE" id="PS51459"/>
    </source>
</evidence>
<proteinExistence type="predicted"/>
<dbReference type="AlphaFoldDB" id="A0A1F5FYN2"/>
<dbReference type="InterPro" id="IPR036597">
    <property type="entry name" value="Fido-like_dom_sf"/>
</dbReference>
<dbReference type="Pfam" id="PF08220">
    <property type="entry name" value="HTH_DeoR"/>
    <property type="match status" value="1"/>
</dbReference>
<dbReference type="PROSITE" id="PS51459">
    <property type="entry name" value="FIDO"/>
    <property type="match status" value="1"/>
</dbReference>
<comment type="caution">
    <text evidence="7">The sequence shown here is derived from an EMBL/GenBank/DDBJ whole genome shotgun (WGS) entry which is preliminary data.</text>
</comment>
<dbReference type="InterPro" id="IPR001034">
    <property type="entry name" value="DeoR_HTH"/>
</dbReference>
<keyword evidence="1" id="KW-0805">Transcription regulation</keyword>
<feature type="site" description="Important for autoinhibition of adenylyltransferase activity" evidence="5">
    <location>
        <position position="56"/>
    </location>
</feature>
<sequence>MTYSPTYTITNHLLTLVGSVDAAREVITTAPLVPAWERRFQSEAKIRTIHHGTHLEGNALNLEEVEHLVSPQSSPASIPKLERDVQEVVNYRRVMDYLDTAPPVTETSLRHLHELTMDKLLPVGEAGNYRTVKVVIRNTTTGEITFRPPSPLEIPYHLGEFFSWLTSPAGLSTHPLLRAGILHYELVRIHPFTDGNGRTTRALCLLSLFLEGYELKKFFSLDEYYDADPASYYQALQSASEGNLTAWLEYFVLGLSSEFTRVKNLVQKLSLDLHLKKTIGGKQIALSDRQIKLVEYLEKYAHLGMGEARDLLADVSDDTILRDLRDLVDKGLLTRRGNTKGAKYSLKNP</sequence>
<dbReference type="EMBL" id="MFAR01000028">
    <property type="protein sequence ID" value="OGD84726.1"/>
    <property type="molecule type" value="Genomic_DNA"/>
</dbReference>
<organism evidence="7 8">
    <name type="scientific">Candidatus Collierbacteria bacterium RIFOXYD1_FULL_46_26</name>
    <dbReference type="NCBI Taxonomy" id="1817732"/>
    <lineage>
        <taxon>Bacteria</taxon>
        <taxon>Candidatus Collieribacteriota</taxon>
    </lineage>
</organism>
<dbReference type="SUPFAM" id="SSF140931">
    <property type="entry name" value="Fic-like"/>
    <property type="match status" value="1"/>
</dbReference>
<dbReference type="InterPro" id="IPR036388">
    <property type="entry name" value="WH-like_DNA-bd_sf"/>
</dbReference>
<evidence type="ECO:0000313" key="7">
    <source>
        <dbReference type="EMBL" id="OGD84726.1"/>
    </source>
</evidence>
<name>A0A1F5FYN2_9BACT</name>
<dbReference type="Pfam" id="PF02661">
    <property type="entry name" value="Fic"/>
    <property type="match status" value="1"/>
</dbReference>
<dbReference type="PANTHER" id="PTHR13504">
    <property type="entry name" value="FIDO DOMAIN-CONTAINING PROTEIN DDB_G0283145"/>
    <property type="match status" value="1"/>
</dbReference>
<evidence type="ECO:0000313" key="8">
    <source>
        <dbReference type="Proteomes" id="UP000177921"/>
    </source>
</evidence>
<feature type="binding site" evidence="4">
    <location>
        <begin position="232"/>
        <end position="233"/>
    </location>
    <ligand>
        <name>ATP</name>
        <dbReference type="ChEBI" id="CHEBI:30616"/>
    </ligand>
</feature>
<feature type="binding site" evidence="4">
    <location>
        <begin position="194"/>
        <end position="201"/>
    </location>
    <ligand>
        <name>ATP</name>
        <dbReference type="ChEBI" id="CHEBI:30616"/>
    </ligand>
</feature>
<evidence type="ECO:0000256" key="2">
    <source>
        <dbReference type="ARBA" id="ARBA00023163"/>
    </source>
</evidence>
<accession>A0A1F5FYN2</accession>
<evidence type="ECO:0000256" key="4">
    <source>
        <dbReference type="PIRSR" id="PIRSR640198-2"/>
    </source>
</evidence>
<dbReference type="InterPro" id="IPR003812">
    <property type="entry name" value="Fido"/>
</dbReference>
<gene>
    <name evidence="7" type="ORF">A2618_02200</name>
</gene>
<evidence type="ECO:0000256" key="1">
    <source>
        <dbReference type="ARBA" id="ARBA00023015"/>
    </source>
</evidence>